<dbReference type="SUPFAM" id="SSF49265">
    <property type="entry name" value="Fibronectin type III"/>
    <property type="match status" value="1"/>
</dbReference>
<sequence>MGKRKRWTDLAAVILVIGMMLPFMGCEGCFSKDKKKAVALGDSSAPPLVPSNLDATTEFYNLVELTWTDNSDNETGFAIERRTGVEPFVQINTVQADCDFYLDSIQLEPLTTYSYRVRAYNSGGDRGYSNTASVMTK</sequence>
<reference evidence="2" key="1">
    <citation type="journal article" date="2014" name="Front. Microbiol.">
        <title>High frequency of phylogenetically diverse reductive dehalogenase-homologous genes in deep subseafloor sedimentary metagenomes.</title>
        <authorList>
            <person name="Kawai M."/>
            <person name="Futagami T."/>
            <person name="Toyoda A."/>
            <person name="Takaki Y."/>
            <person name="Nishi S."/>
            <person name="Hori S."/>
            <person name="Arai W."/>
            <person name="Tsubouchi T."/>
            <person name="Morono Y."/>
            <person name="Uchiyama I."/>
            <person name="Ito T."/>
            <person name="Fujiyama A."/>
            <person name="Inagaki F."/>
            <person name="Takami H."/>
        </authorList>
    </citation>
    <scope>NUCLEOTIDE SEQUENCE</scope>
    <source>
        <strain evidence="2">Expedition CK06-06</strain>
    </source>
</reference>
<dbReference type="Pfam" id="PF00041">
    <property type="entry name" value="fn3"/>
    <property type="match status" value="1"/>
</dbReference>
<name>X1JQQ3_9ZZZZ</name>
<dbReference type="CDD" id="cd00063">
    <property type="entry name" value="FN3"/>
    <property type="match status" value="1"/>
</dbReference>
<accession>X1JQQ3</accession>
<dbReference type="Gene3D" id="2.60.40.10">
    <property type="entry name" value="Immunoglobulins"/>
    <property type="match status" value="1"/>
</dbReference>
<evidence type="ECO:0000259" key="1">
    <source>
        <dbReference type="PROSITE" id="PS50853"/>
    </source>
</evidence>
<comment type="caution">
    <text evidence="2">The sequence shown here is derived from an EMBL/GenBank/DDBJ whole genome shotgun (WGS) entry which is preliminary data.</text>
</comment>
<feature type="domain" description="Fibronectin type-III" evidence="1">
    <location>
        <begin position="49"/>
        <end position="137"/>
    </location>
</feature>
<proteinExistence type="predicted"/>
<dbReference type="InterPro" id="IPR036116">
    <property type="entry name" value="FN3_sf"/>
</dbReference>
<dbReference type="InterPro" id="IPR013783">
    <property type="entry name" value="Ig-like_fold"/>
</dbReference>
<dbReference type="PROSITE" id="PS50853">
    <property type="entry name" value="FN3"/>
    <property type="match status" value="1"/>
</dbReference>
<protein>
    <recommendedName>
        <fullName evidence="1">Fibronectin type-III domain-containing protein</fullName>
    </recommendedName>
</protein>
<gene>
    <name evidence="2" type="ORF">S06H3_01231</name>
</gene>
<dbReference type="EMBL" id="BARV01000296">
    <property type="protein sequence ID" value="GAH96397.1"/>
    <property type="molecule type" value="Genomic_DNA"/>
</dbReference>
<organism evidence="2">
    <name type="scientific">marine sediment metagenome</name>
    <dbReference type="NCBI Taxonomy" id="412755"/>
    <lineage>
        <taxon>unclassified sequences</taxon>
        <taxon>metagenomes</taxon>
        <taxon>ecological metagenomes</taxon>
    </lineage>
</organism>
<dbReference type="InterPro" id="IPR003961">
    <property type="entry name" value="FN3_dom"/>
</dbReference>
<dbReference type="AlphaFoldDB" id="X1JQQ3"/>
<evidence type="ECO:0000313" key="2">
    <source>
        <dbReference type="EMBL" id="GAH96397.1"/>
    </source>
</evidence>